<name>G7TLJ4_XANOB</name>
<evidence type="ECO:0000313" key="1">
    <source>
        <dbReference type="EMBL" id="AEQ94621.1"/>
    </source>
</evidence>
<reference evidence="1 2" key="1">
    <citation type="journal article" date="2011" name="J. Bacteriol.">
        <title>Two new complete genome sequences offer insight into host and tissue specificity of plant pathogenic Xanthomonas spp.</title>
        <authorList>
            <person name="Bogdanove A.J."/>
            <person name="Koebnik R."/>
            <person name="Lu H."/>
            <person name="Furutani A."/>
            <person name="Angiuoli S.V."/>
            <person name="Patil P.B."/>
            <person name="Van Sluys M.A."/>
            <person name="Ryan R.P."/>
            <person name="Meyer D.F."/>
            <person name="Han S.W."/>
            <person name="Aparna G."/>
            <person name="Rajaram M."/>
            <person name="Delcher A.L."/>
            <person name="Phillippy A.M."/>
            <person name="Puiu D."/>
            <person name="Schatz M.C."/>
            <person name="Shumway M."/>
            <person name="Sommer D.D."/>
            <person name="Trapnell C."/>
            <person name="Benahmed F."/>
            <person name="Dimitrov G."/>
            <person name="Madupu R."/>
            <person name="Radune D."/>
            <person name="Sullivan S."/>
            <person name="Jha G."/>
            <person name="Ishihara H."/>
            <person name="Lee S.W."/>
            <person name="Pandey A."/>
            <person name="Sharma V."/>
            <person name="Sriariyanun M."/>
            <person name="Szurek B."/>
            <person name="Vera-Cruz C.M."/>
            <person name="Dorman K.S."/>
            <person name="Ronald P.C."/>
            <person name="Verdier V."/>
            <person name="Dow J.M."/>
            <person name="Sonti R.V."/>
            <person name="Tsuge S."/>
            <person name="Brendel V.P."/>
            <person name="Rabinowicz P.D."/>
            <person name="Leach J.E."/>
            <person name="White F.F."/>
            <person name="Salzberg S.L."/>
        </authorList>
    </citation>
    <scope>NUCLEOTIDE SEQUENCE [LARGE SCALE GENOMIC DNA]</scope>
    <source>
        <strain evidence="1 2">BLS256</strain>
    </source>
</reference>
<sequence length="56" mass="6208">MEAASRRLPLRKVDRSGARNLQVPTYVVVPVCRRARTAAHRVLTAASDGTYSEPTR</sequence>
<accession>G7TLJ4</accession>
<proteinExistence type="predicted"/>
<dbReference type="EMBL" id="CP003057">
    <property type="protein sequence ID" value="AEQ94621.1"/>
    <property type="molecule type" value="Genomic_DNA"/>
</dbReference>
<dbReference type="KEGG" id="xor:XOC_0384"/>
<evidence type="ECO:0000313" key="2">
    <source>
        <dbReference type="Proteomes" id="UP000008851"/>
    </source>
</evidence>
<dbReference type="Proteomes" id="UP000008851">
    <property type="component" value="Chromosome"/>
</dbReference>
<organism evidence="1 2">
    <name type="scientific">Xanthomonas oryzae pv. oryzicola (strain BLS256)</name>
    <dbReference type="NCBI Taxonomy" id="383407"/>
    <lineage>
        <taxon>Bacteria</taxon>
        <taxon>Pseudomonadati</taxon>
        <taxon>Pseudomonadota</taxon>
        <taxon>Gammaproteobacteria</taxon>
        <taxon>Lysobacterales</taxon>
        <taxon>Lysobacteraceae</taxon>
        <taxon>Xanthomonas</taxon>
    </lineage>
</organism>
<dbReference type="AlphaFoldDB" id="G7TLJ4"/>
<protein>
    <submittedName>
        <fullName evidence="1">Uncharacterized protein</fullName>
    </submittedName>
</protein>
<gene>
    <name evidence="1" type="ORF">XOC_0384</name>
</gene>
<dbReference type="HOGENOM" id="CLU_3013232_0_0_6"/>